<keyword evidence="3 9" id="KW-0732">Signal</keyword>
<accession>A0A034VP89</accession>
<organism evidence="12">
    <name type="scientific">Bactrocera dorsalis</name>
    <name type="common">Oriental fruit fly</name>
    <name type="synonym">Dacus dorsalis</name>
    <dbReference type="NCBI Taxonomy" id="27457"/>
    <lineage>
        <taxon>Eukaryota</taxon>
        <taxon>Metazoa</taxon>
        <taxon>Ecdysozoa</taxon>
        <taxon>Arthropoda</taxon>
        <taxon>Hexapoda</taxon>
        <taxon>Insecta</taxon>
        <taxon>Pterygota</taxon>
        <taxon>Neoptera</taxon>
        <taxon>Endopterygota</taxon>
        <taxon>Diptera</taxon>
        <taxon>Brachycera</taxon>
        <taxon>Muscomorpha</taxon>
        <taxon>Tephritoidea</taxon>
        <taxon>Tephritidae</taxon>
        <taxon>Bactrocera</taxon>
        <taxon>Bactrocera</taxon>
    </lineage>
</organism>
<dbReference type="InterPro" id="IPR029018">
    <property type="entry name" value="Hex-like_dom2"/>
</dbReference>
<evidence type="ECO:0000256" key="1">
    <source>
        <dbReference type="ARBA" id="ARBA00001231"/>
    </source>
</evidence>
<dbReference type="CDD" id="cd06562">
    <property type="entry name" value="GH20_HexA_HexB-like"/>
    <property type="match status" value="1"/>
</dbReference>
<comment type="catalytic activity">
    <reaction evidence="1 7">
        <text>Hydrolysis of terminal non-reducing N-acetyl-D-hexosamine residues in N-acetyl-beta-D-hexosaminides.</text>
        <dbReference type="EC" id="3.2.1.52"/>
    </reaction>
</comment>
<feature type="signal peptide" evidence="9">
    <location>
        <begin position="1"/>
        <end position="16"/>
    </location>
</feature>
<feature type="domain" description="Glycoside hydrolase family 20 catalytic" evidence="10">
    <location>
        <begin position="217"/>
        <end position="559"/>
    </location>
</feature>
<gene>
    <name evidence="12" type="primary">HEXC</name>
</gene>
<evidence type="ECO:0000256" key="8">
    <source>
        <dbReference type="PIRSR" id="PIRSR001093-1"/>
    </source>
</evidence>
<evidence type="ECO:0000256" key="7">
    <source>
        <dbReference type="PIRNR" id="PIRNR001093"/>
    </source>
</evidence>
<dbReference type="GO" id="GO:0005886">
    <property type="term" value="C:plasma membrane"/>
    <property type="evidence" value="ECO:0007669"/>
    <property type="project" value="TreeGrafter"/>
</dbReference>
<evidence type="ECO:0000256" key="3">
    <source>
        <dbReference type="ARBA" id="ARBA00022729"/>
    </source>
</evidence>
<dbReference type="AlphaFoldDB" id="A0A034VP89"/>
<keyword evidence="6 7" id="KW-0326">Glycosidase</keyword>
<evidence type="ECO:0000256" key="2">
    <source>
        <dbReference type="ARBA" id="ARBA00006285"/>
    </source>
</evidence>
<evidence type="ECO:0000256" key="4">
    <source>
        <dbReference type="ARBA" id="ARBA00022801"/>
    </source>
</evidence>
<dbReference type="Gene3D" id="3.30.379.10">
    <property type="entry name" value="Chitobiase/beta-hexosaminidase domain 2-like"/>
    <property type="match status" value="1"/>
</dbReference>
<evidence type="ECO:0000259" key="11">
    <source>
        <dbReference type="Pfam" id="PF14845"/>
    </source>
</evidence>
<reference evidence="12" key="1">
    <citation type="journal article" date="2014" name="BMC Genomics">
        <title>Characterizing the developmental transcriptome of the oriental fruit fly, Bactrocera dorsalis (Diptera: Tephritidae) through comparative genomic analysis with Drosophila melanogaster utilizing modENCODE datasets.</title>
        <authorList>
            <person name="Geib S.M."/>
            <person name="Calla B."/>
            <person name="Hall B."/>
            <person name="Hou S."/>
            <person name="Manoukis N.C."/>
        </authorList>
    </citation>
    <scope>NUCLEOTIDE SEQUENCE</scope>
    <source>
        <strain evidence="12">Punador</strain>
    </source>
</reference>
<dbReference type="Pfam" id="PF00728">
    <property type="entry name" value="Glyco_hydro_20"/>
    <property type="match status" value="1"/>
</dbReference>
<evidence type="ECO:0000256" key="6">
    <source>
        <dbReference type="ARBA" id="ARBA00023295"/>
    </source>
</evidence>
<dbReference type="GO" id="GO:0030203">
    <property type="term" value="P:glycosaminoglycan metabolic process"/>
    <property type="evidence" value="ECO:0007669"/>
    <property type="project" value="TreeGrafter"/>
</dbReference>
<sequence>MELYLIVLIACLVASASPNFDLFVRGEENNAVYGYQCQESRCVKIELTESNVEYAISLPVCRLLCGEAKVATVWPKPTGIVHTENFLQHIDVNIIAFEFPKLTKQQTLWEASKSRFLQQLKSQEIGTVKAGGAKLTVIIELGTDIDELPRITLDTDESYKLLIALTKDNDSIARIHSNTYFGARHGLETLSQLIVYDDIRREHQLLTKVEIEDAPVYKWRGILLDTSRHFYSVDAIKRTLDALAMVKLNTFHWHITDSQSFPLEVKSHPELHKLGAYSPNKVYTHEQIAEIVQYGLVRGVRVMPEFDAPAHVSEGWQHKGVIACANYQPWRSYCGEPPCGQFDPTAEQLYPILEDIYREIFQLFSPDVFHMGGDEVLSKCWNASEGIRNWMLLKGWNLEEDDFHRLWGYFQEKALERVDSISNGSKPLITLWTSSLTKEPYIDEYLDKSRYIIQIWTRGTSSDILPILKRGYRVIISNNDALYFDCGGPSWVGSGNNWCSPYIGWQKVYDNNLDLIAEGYKSQVLGAEAAIWSEQIDEYTLDYRLWPRSSALAERLWSNPAEGWRNAESRILLHRERLVANGIHAEALQPEWCLQNENECPVNKS</sequence>
<evidence type="ECO:0000256" key="9">
    <source>
        <dbReference type="SAM" id="SignalP"/>
    </source>
</evidence>
<feature type="active site" description="Proton donor" evidence="8">
    <location>
        <position position="375"/>
    </location>
</feature>
<dbReference type="Pfam" id="PF14845">
    <property type="entry name" value="Glycohydro_20b2"/>
    <property type="match status" value="1"/>
</dbReference>
<dbReference type="SUPFAM" id="SSF51445">
    <property type="entry name" value="(Trans)glycosidases"/>
    <property type="match status" value="1"/>
</dbReference>
<dbReference type="PANTHER" id="PTHR22600">
    <property type="entry name" value="BETA-HEXOSAMINIDASE"/>
    <property type="match status" value="1"/>
</dbReference>
<feature type="domain" description="Beta-hexosaminidase eukaryotic type N-terminal" evidence="11">
    <location>
        <begin position="136"/>
        <end position="193"/>
    </location>
</feature>
<dbReference type="InterPro" id="IPR015883">
    <property type="entry name" value="Glyco_hydro_20_cat"/>
</dbReference>
<dbReference type="OrthoDB" id="428480at2759"/>
<dbReference type="FunFam" id="3.20.20.80:FF:000063">
    <property type="entry name" value="Beta-hexosaminidase"/>
    <property type="match status" value="1"/>
</dbReference>
<keyword evidence="4 7" id="KW-0378">Hydrolase</keyword>
<evidence type="ECO:0000259" key="10">
    <source>
        <dbReference type="Pfam" id="PF00728"/>
    </source>
</evidence>
<comment type="similarity">
    <text evidence="2 7">Belongs to the glycosyl hydrolase 20 family.</text>
</comment>
<dbReference type="Gene3D" id="3.20.20.80">
    <property type="entry name" value="Glycosidases"/>
    <property type="match status" value="1"/>
</dbReference>
<proteinExistence type="inferred from homology"/>
<dbReference type="PANTHER" id="PTHR22600:SF26">
    <property type="entry name" value="BETA-N-ACETYLHEXOSAMINIDASE"/>
    <property type="match status" value="1"/>
</dbReference>
<feature type="chain" id="PRO_5001557105" description="Beta-hexosaminidase" evidence="9">
    <location>
        <begin position="17"/>
        <end position="605"/>
    </location>
</feature>
<dbReference type="EC" id="3.2.1.52" evidence="7"/>
<protein>
    <recommendedName>
        <fullName evidence="7">Beta-hexosaminidase</fullName>
        <ecNumber evidence="7">3.2.1.52</ecNumber>
    </recommendedName>
</protein>
<evidence type="ECO:0000313" key="12">
    <source>
        <dbReference type="EMBL" id="JAC45121.1"/>
    </source>
</evidence>
<dbReference type="InterPro" id="IPR029019">
    <property type="entry name" value="HEX_eukaryotic_N"/>
</dbReference>
<keyword evidence="5" id="KW-0325">Glycoprotein</keyword>
<dbReference type="SUPFAM" id="SSF55545">
    <property type="entry name" value="beta-N-acetylhexosaminidase-like domain"/>
    <property type="match status" value="1"/>
</dbReference>
<name>A0A034VP89_BACDO</name>
<dbReference type="InterPro" id="IPR017853">
    <property type="entry name" value="GH"/>
</dbReference>
<dbReference type="InterPro" id="IPR025705">
    <property type="entry name" value="Beta_hexosaminidase_sua/sub"/>
</dbReference>
<dbReference type="PIRSF" id="PIRSF001093">
    <property type="entry name" value="B-hxosamndse_ab_euk"/>
    <property type="match status" value="1"/>
</dbReference>
<dbReference type="GO" id="GO:0005975">
    <property type="term" value="P:carbohydrate metabolic process"/>
    <property type="evidence" value="ECO:0007669"/>
    <property type="project" value="InterPro"/>
</dbReference>
<dbReference type="PRINTS" id="PR00738">
    <property type="entry name" value="GLHYDRLASE20"/>
</dbReference>
<evidence type="ECO:0000256" key="5">
    <source>
        <dbReference type="ARBA" id="ARBA00023180"/>
    </source>
</evidence>
<dbReference type="GO" id="GO:0016231">
    <property type="term" value="F:beta-N-acetylglucosaminidase activity"/>
    <property type="evidence" value="ECO:0007669"/>
    <property type="project" value="TreeGrafter"/>
</dbReference>
<dbReference type="EMBL" id="GAKP01013831">
    <property type="protein sequence ID" value="JAC45121.1"/>
    <property type="molecule type" value="Transcribed_RNA"/>
</dbReference>